<feature type="transmembrane region" description="Helical" evidence="7">
    <location>
        <begin position="20"/>
        <end position="48"/>
    </location>
</feature>
<organism evidence="9 10">
    <name type="scientific">Halanaerobacter jeridensis</name>
    <dbReference type="NCBI Taxonomy" id="706427"/>
    <lineage>
        <taxon>Bacteria</taxon>
        <taxon>Bacillati</taxon>
        <taxon>Bacillota</taxon>
        <taxon>Clostridia</taxon>
        <taxon>Halanaerobiales</taxon>
        <taxon>Halobacteroidaceae</taxon>
        <taxon>Halanaerobacter</taxon>
    </lineage>
</organism>
<dbReference type="AlphaFoldDB" id="A0A939BPB4"/>
<keyword evidence="7" id="KW-0812">Transmembrane</keyword>
<evidence type="ECO:0000256" key="5">
    <source>
        <dbReference type="ARBA" id="ARBA00023004"/>
    </source>
</evidence>
<dbReference type="GO" id="GO:0005886">
    <property type="term" value="C:plasma membrane"/>
    <property type="evidence" value="ECO:0007669"/>
    <property type="project" value="TreeGrafter"/>
</dbReference>
<dbReference type="PROSITE" id="PS51379">
    <property type="entry name" value="4FE4S_FER_2"/>
    <property type="match status" value="2"/>
</dbReference>
<dbReference type="GO" id="GO:0046872">
    <property type="term" value="F:metal ion binding"/>
    <property type="evidence" value="ECO:0007669"/>
    <property type="project" value="UniProtKB-KW"/>
</dbReference>
<evidence type="ECO:0000256" key="2">
    <source>
        <dbReference type="ARBA" id="ARBA00022485"/>
    </source>
</evidence>
<protein>
    <submittedName>
        <fullName evidence="9">Polyferredoxin</fullName>
    </submittedName>
</protein>
<evidence type="ECO:0000313" key="10">
    <source>
        <dbReference type="Proteomes" id="UP000774000"/>
    </source>
</evidence>
<evidence type="ECO:0000313" key="9">
    <source>
        <dbReference type="EMBL" id="MBM7556598.1"/>
    </source>
</evidence>
<reference evidence="9" key="1">
    <citation type="submission" date="2021-01" db="EMBL/GenBank/DDBJ databases">
        <title>Genomic Encyclopedia of Type Strains, Phase IV (KMG-IV): sequencing the most valuable type-strain genomes for metagenomic binning, comparative biology and taxonomic classification.</title>
        <authorList>
            <person name="Goeker M."/>
        </authorList>
    </citation>
    <scope>NUCLEOTIDE SEQUENCE</scope>
    <source>
        <strain evidence="9">DSM 23230</strain>
    </source>
</reference>
<proteinExistence type="predicted"/>
<accession>A0A939BPB4</accession>
<evidence type="ECO:0000256" key="6">
    <source>
        <dbReference type="ARBA" id="ARBA00023014"/>
    </source>
</evidence>
<dbReference type="GO" id="GO:0051539">
    <property type="term" value="F:4 iron, 4 sulfur cluster binding"/>
    <property type="evidence" value="ECO:0007669"/>
    <property type="project" value="UniProtKB-KW"/>
</dbReference>
<keyword evidence="4" id="KW-0249">Electron transport</keyword>
<dbReference type="Pfam" id="PF12801">
    <property type="entry name" value="Fer4_5"/>
    <property type="match status" value="2"/>
</dbReference>
<feature type="transmembrane region" description="Helical" evidence="7">
    <location>
        <begin position="114"/>
        <end position="139"/>
    </location>
</feature>
<keyword evidence="10" id="KW-1185">Reference proteome</keyword>
<dbReference type="Pfam" id="PF00037">
    <property type="entry name" value="Fer4"/>
    <property type="match status" value="1"/>
</dbReference>
<keyword evidence="5" id="KW-0408">Iron</keyword>
<dbReference type="EMBL" id="JAFBDQ010000006">
    <property type="protein sequence ID" value="MBM7556598.1"/>
    <property type="molecule type" value="Genomic_DNA"/>
</dbReference>
<evidence type="ECO:0000256" key="7">
    <source>
        <dbReference type="SAM" id="Phobius"/>
    </source>
</evidence>
<keyword evidence="1" id="KW-0813">Transport</keyword>
<keyword evidence="7" id="KW-1133">Transmembrane helix</keyword>
<dbReference type="PANTHER" id="PTHR30176">
    <property type="entry name" value="FERREDOXIN-TYPE PROTEIN NAPH"/>
    <property type="match status" value="1"/>
</dbReference>
<feature type="domain" description="4Fe-4S ferredoxin-type" evidence="8">
    <location>
        <begin position="169"/>
        <end position="200"/>
    </location>
</feature>
<evidence type="ECO:0000256" key="1">
    <source>
        <dbReference type="ARBA" id="ARBA00022448"/>
    </source>
</evidence>
<keyword evidence="7" id="KW-0472">Membrane</keyword>
<dbReference type="InterPro" id="IPR017896">
    <property type="entry name" value="4Fe4S_Fe-S-bd"/>
</dbReference>
<gene>
    <name evidence="9" type="ORF">JOC47_001449</name>
</gene>
<comment type="caution">
    <text evidence="9">The sequence shown here is derived from an EMBL/GenBank/DDBJ whole genome shotgun (WGS) entry which is preliminary data.</text>
</comment>
<name>A0A939BPB4_9FIRM</name>
<dbReference type="PROSITE" id="PS00198">
    <property type="entry name" value="4FE4S_FER_1"/>
    <property type="match status" value="2"/>
</dbReference>
<sequence length="228" mass="25583">MERILEKLNLAEVIGESAWMLLLLFLIVGWKFPVIGIVAVFCMIAPVVAASWKEGRIWCGNHCPRGQFNDNLLSKISRSTEIPSFFKSVYFRIGFFLFLIYNFVTGIINANGNLAAIGLVFYKIIFVTTIITVSLGVIFHQRTWCAFCPMGSLSALVVKIKRKFVSNPMQIKVDEEKCVDCGLCSENCPLDLEPHNFSEKGDCNLDCLHCNECIDSCPVDALNKVNKN</sequence>
<dbReference type="Gene3D" id="3.30.70.20">
    <property type="match status" value="1"/>
</dbReference>
<dbReference type="InterPro" id="IPR017900">
    <property type="entry name" value="4Fe4S_Fe_S_CS"/>
</dbReference>
<dbReference type="InterPro" id="IPR051684">
    <property type="entry name" value="Electron_Trans/Redox"/>
</dbReference>
<dbReference type="PANTHER" id="PTHR30176:SF3">
    <property type="entry name" value="FERREDOXIN-TYPE PROTEIN NAPH"/>
    <property type="match status" value="1"/>
</dbReference>
<keyword evidence="2" id="KW-0004">4Fe-4S</keyword>
<dbReference type="RefSeq" id="WP_204701377.1">
    <property type="nucleotide sequence ID" value="NZ_JAFBDQ010000006.1"/>
</dbReference>
<dbReference type="SUPFAM" id="SSF54862">
    <property type="entry name" value="4Fe-4S ferredoxins"/>
    <property type="match status" value="1"/>
</dbReference>
<feature type="transmembrane region" description="Helical" evidence="7">
    <location>
        <begin position="89"/>
        <end position="108"/>
    </location>
</feature>
<keyword evidence="6" id="KW-0411">Iron-sulfur</keyword>
<dbReference type="Proteomes" id="UP000774000">
    <property type="component" value="Unassembled WGS sequence"/>
</dbReference>
<keyword evidence="3" id="KW-0479">Metal-binding</keyword>
<feature type="domain" description="4Fe-4S ferredoxin-type" evidence="8">
    <location>
        <begin position="202"/>
        <end position="227"/>
    </location>
</feature>
<evidence type="ECO:0000259" key="8">
    <source>
        <dbReference type="PROSITE" id="PS51379"/>
    </source>
</evidence>
<evidence type="ECO:0000256" key="3">
    <source>
        <dbReference type="ARBA" id="ARBA00022723"/>
    </source>
</evidence>
<evidence type="ECO:0000256" key="4">
    <source>
        <dbReference type="ARBA" id="ARBA00022982"/>
    </source>
</evidence>